<dbReference type="EMBL" id="HBUF01010245">
    <property type="protein sequence ID" value="CAG6608111.1"/>
    <property type="molecule type" value="Transcribed_RNA"/>
</dbReference>
<name>A0A8D8LFF3_9HEMI</name>
<sequence>MYSANDLVLPAVKALHSKKKKKIRKKKKKGGVEPVPALVDPVPCMVEPVPAVELPPVALAVLNEHTLRATQRGEVPWTDAAILEQKSSAEPTEAHSPEVVEEGVVEAWVTEAGVTEAGVVELEVAGFTSQILALSASDR</sequence>
<organism evidence="1">
    <name type="scientific">Cacopsylla melanoneura</name>
    <dbReference type="NCBI Taxonomy" id="428564"/>
    <lineage>
        <taxon>Eukaryota</taxon>
        <taxon>Metazoa</taxon>
        <taxon>Ecdysozoa</taxon>
        <taxon>Arthropoda</taxon>
        <taxon>Hexapoda</taxon>
        <taxon>Insecta</taxon>
        <taxon>Pterygota</taxon>
        <taxon>Neoptera</taxon>
        <taxon>Paraneoptera</taxon>
        <taxon>Hemiptera</taxon>
        <taxon>Sternorrhyncha</taxon>
        <taxon>Psylloidea</taxon>
        <taxon>Psyllidae</taxon>
        <taxon>Psyllinae</taxon>
        <taxon>Cacopsylla</taxon>
    </lineage>
</organism>
<evidence type="ECO:0000313" key="1">
    <source>
        <dbReference type="EMBL" id="CAG6608111.1"/>
    </source>
</evidence>
<dbReference type="AlphaFoldDB" id="A0A8D8LFF3"/>
<proteinExistence type="predicted"/>
<accession>A0A8D8LFF3</accession>
<dbReference type="EMBL" id="HBUF01010244">
    <property type="protein sequence ID" value="CAG6608110.1"/>
    <property type="molecule type" value="Transcribed_RNA"/>
</dbReference>
<protein>
    <submittedName>
        <fullName evidence="1">Uncharacterized protein</fullName>
    </submittedName>
</protein>
<reference evidence="1" key="1">
    <citation type="submission" date="2021-05" db="EMBL/GenBank/DDBJ databases">
        <authorList>
            <person name="Alioto T."/>
            <person name="Alioto T."/>
            <person name="Gomez Garrido J."/>
        </authorList>
    </citation>
    <scope>NUCLEOTIDE SEQUENCE</scope>
</reference>